<feature type="compositionally biased region" description="Low complexity" evidence="1">
    <location>
        <begin position="10"/>
        <end position="21"/>
    </location>
</feature>
<evidence type="ECO:0000313" key="2">
    <source>
        <dbReference type="EMBL" id="GEA84784.1"/>
    </source>
</evidence>
<accession>A0A4Y3KN27</accession>
<dbReference type="EMBL" id="BJLQ01000020">
    <property type="protein sequence ID" value="GEA84784.1"/>
    <property type="molecule type" value="Genomic_DNA"/>
</dbReference>
<evidence type="ECO:0000313" key="3">
    <source>
        <dbReference type="Proteomes" id="UP000320461"/>
    </source>
</evidence>
<reference evidence="2 3" key="1">
    <citation type="submission" date="2019-06" db="EMBL/GenBank/DDBJ databases">
        <title>Whole genome shotgun sequence of Cellulomonas gelida NBRC 3748.</title>
        <authorList>
            <person name="Hosoyama A."/>
            <person name="Uohara A."/>
            <person name="Ohji S."/>
            <person name="Ichikawa N."/>
        </authorList>
    </citation>
    <scope>NUCLEOTIDE SEQUENCE [LARGE SCALE GENOMIC DNA]</scope>
    <source>
        <strain evidence="2 3">NBRC 3748</strain>
    </source>
</reference>
<comment type="caution">
    <text evidence="2">The sequence shown here is derived from an EMBL/GenBank/DDBJ whole genome shotgun (WGS) entry which is preliminary data.</text>
</comment>
<feature type="compositionally biased region" description="Low complexity" evidence="1">
    <location>
        <begin position="50"/>
        <end position="81"/>
    </location>
</feature>
<evidence type="ECO:0000256" key="1">
    <source>
        <dbReference type="SAM" id="MobiDB-lite"/>
    </source>
</evidence>
<protein>
    <submittedName>
        <fullName evidence="2">Uncharacterized protein</fullName>
    </submittedName>
</protein>
<proteinExistence type="predicted"/>
<dbReference type="AlphaFoldDB" id="A0A4Y3KN27"/>
<feature type="region of interest" description="Disordered" evidence="1">
    <location>
        <begin position="1"/>
        <end position="122"/>
    </location>
</feature>
<feature type="compositionally biased region" description="Basic and acidic residues" evidence="1">
    <location>
        <begin position="106"/>
        <end position="122"/>
    </location>
</feature>
<keyword evidence="3" id="KW-1185">Reference proteome</keyword>
<name>A0A4Y3KN27_9CELL</name>
<sequence length="122" mass="12245">MGGDHHERGAAGATGAPTPTARRPRRAVRPSGTVGTDETVLRSAFPAPPARTAGAPTSGAPASAASTSATATPLAGTTAAPVPDRSSDALLAARSADDSDLGWGGGRDDNDDRLRQDKPPHW</sequence>
<gene>
    <name evidence="2" type="ORF">CGE01nite_20350</name>
</gene>
<organism evidence="2 3">
    <name type="scientific">Cellulomonas gelida</name>
    <dbReference type="NCBI Taxonomy" id="1712"/>
    <lineage>
        <taxon>Bacteria</taxon>
        <taxon>Bacillati</taxon>
        <taxon>Actinomycetota</taxon>
        <taxon>Actinomycetes</taxon>
        <taxon>Micrococcales</taxon>
        <taxon>Cellulomonadaceae</taxon>
        <taxon>Cellulomonas</taxon>
    </lineage>
</organism>
<dbReference type="Proteomes" id="UP000320461">
    <property type="component" value="Unassembled WGS sequence"/>
</dbReference>
<dbReference type="RefSeq" id="WP_048341192.1">
    <property type="nucleotide sequence ID" value="NZ_BMOJ01000001.1"/>
</dbReference>